<name>A0AAX6G059_IRIPA</name>
<accession>A0AAX6G059</accession>
<comment type="caution">
    <text evidence="1">The sequence shown here is derived from an EMBL/GenBank/DDBJ whole genome shotgun (WGS) entry which is preliminary data.</text>
</comment>
<keyword evidence="2" id="KW-1185">Reference proteome</keyword>
<protein>
    <submittedName>
        <fullName evidence="1">Uncharacterized protein</fullName>
    </submittedName>
</protein>
<organism evidence="1 2">
    <name type="scientific">Iris pallida</name>
    <name type="common">Sweet iris</name>
    <dbReference type="NCBI Taxonomy" id="29817"/>
    <lineage>
        <taxon>Eukaryota</taxon>
        <taxon>Viridiplantae</taxon>
        <taxon>Streptophyta</taxon>
        <taxon>Embryophyta</taxon>
        <taxon>Tracheophyta</taxon>
        <taxon>Spermatophyta</taxon>
        <taxon>Magnoliopsida</taxon>
        <taxon>Liliopsida</taxon>
        <taxon>Asparagales</taxon>
        <taxon>Iridaceae</taxon>
        <taxon>Iridoideae</taxon>
        <taxon>Irideae</taxon>
        <taxon>Iris</taxon>
    </lineage>
</organism>
<dbReference type="AlphaFoldDB" id="A0AAX6G059"/>
<reference evidence="1" key="2">
    <citation type="submission" date="2023-04" db="EMBL/GenBank/DDBJ databases">
        <authorList>
            <person name="Bruccoleri R.E."/>
            <person name="Oakeley E.J."/>
            <person name="Faust A.-M."/>
            <person name="Dessus-Babus S."/>
            <person name="Altorfer M."/>
            <person name="Burckhardt D."/>
            <person name="Oertli M."/>
            <person name="Naumann U."/>
            <person name="Petersen F."/>
            <person name="Wong J."/>
        </authorList>
    </citation>
    <scope>NUCLEOTIDE SEQUENCE</scope>
    <source>
        <strain evidence="1">GSM-AAB239-AS_SAM_17_03QT</strain>
        <tissue evidence="1">Leaf</tissue>
    </source>
</reference>
<gene>
    <name evidence="1" type="ORF">M6B38_390890</name>
</gene>
<dbReference type="EMBL" id="JANAVB010024994">
    <property type="protein sequence ID" value="KAJ6821738.1"/>
    <property type="molecule type" value="Genomic_DNA"/>
</dbReference>
<evidence type="ECO:0000313" key="2">
    <source>
        <dbReference type="Proteomes" id="UP001140949"/>
    </source>
</evidence>
<sequence length="95" mass="11032">MSLIQALTNCTNTRRSFRFMQYYSRASKQGKYTDSKPLLCTSVLFYVLILTRCTHDGSLFIVHRSSFIVRCSFQCSLFIHWGGKILQICDQSYIS</sequence>
<reference evidence="1" key="1">
    <citation type="journal article" date="2023" name="GigaByte">
        <title>Genome assembly of the bearded iris, Iris pallida Lam.</title>
        <authorList>
            <person name="Bruccoleri R.E."/>
            <person name="Oakeley E.J."/>
            <person name="Faust A.M.E."/>
            <person name="Altorfer M."/>
            <person name="Dessus-Babus S."/>
            <person name="Burckhardt D."/>
            <person name="Oertli M."/>
            <person name="Naumann U."/>
            <person name="Petersen F."/>
            <person name="Wong J."/>
        </authorList>
    </citation>
    <scope>NUCLEOTIDE SEQUENCE</scope>
    <source>
        <strain evidence="1">GSM-AAB239-AS_SAM_17_03QT</strain>
    </source>
</reference>
<dbReference type="Proteomes" id="UP001140949">
    <property type="component" value="Unassembled WGS sequence"/>
</dbReference>
<evidence type="ECO:0000313" key="1">
    <source>
        <dbReference type="EMBL" id="KAJ6821738.1"/>
    </source>
</evidence>
<proteinExistence type="predicted"/>